<reference evidence="1 2" key="1">
    <citation type="journal article" date="2018" name="Sci. Rep.">
        <title>Genome sequence of the cauliflower mushroom Sparassis crispa (Hanabiratake) and its association with beneficial usage.</title>
        <authorList>
            <person name="Kiyama R."/>
            <person name="Furutani Y."/>
            <person name="Kawaguchi K."/>
            <person name="Nakanishi T."/>
        </authorList>
    </citation>
    <scope>NUCLEOTIDE SEQUENCE [LARGE SCALE GENOMIC DNA]</scope>
</reference>
<keyword evidence="2" id="KW-1185">Reference proteome</keyword>
<comment type="caution">
    <text evidence="1">The sequence shown here is derived from an EMBL/GenBank/DDBJ whole genome shotgun (WGS) entry which is preliminary data.</text>
</comment>
<evidence type="ECO:0000313" key="1">
    <source>
        <dbReference type="EMBL" id="GBE86724.1"/>
    </source>
</evidence>
<dbReference type="Proteomes" id="UP000287166">
    <property type="component" value="Unassembled WGS sequence"/>
</dbReference>
<dbReference type="RefSeq" id="XP_027617637.1">
    <property type="nucleotide sequence ID" value="XM_027761836.1"/>
</dbReference>
<proteinExistence type="predicted"/>
<dbReference type="InParanoid" id="A0A401GY45"/>
<name>A0A401GY45_9APHY</name>
<evidence type="ECO:0000313" key="2">
    <source>
        <dbReference type="Proteomes" id="UP000287166"/>
    </source>
</evidence>
<dbReference type="GeneID" id="38783641"/>
<accession>A0A401GY45</accession>
<dbReference type="EMBL" id="BFAD01000009">
    <property type="protein sequence ID" value="GBE86724.1"/>
    <property type="molecule type" value="Genomic_DNA"/>
</dbReference>
<organism evidence="1 2">
    <name type="scientific">Sparassis crispa</name>
    <dbReference type="NCBI Taxonomy" id="139825"/>
    <lineage>
        <taxon>Eukaryota</taxon>
        <taxon>Fungi</taxon>
        <taxon>Dikarya</taxon>
        <taxon>Basidiomycota</taxon>
        <taxon>Agaricomycotina</taxon>
        <taxon>Agaricomycetes</taxon>
        <taxon>Polyporales</taxon>
        <taxon>Sparassidaceae</taxon>
        <taxon>Sparassis</taxon>
    </lineage>
</organism>
<gene>
    <name evidence="1" type="ORF">SCP_0906040</name>
</gene>
<sequence length="150" mass="16985">MDIDCPDFKDLSRLTTFSGMSARRTYIRDLRAAIRDQQRRTAHLETELVRSQTMQSICRAELSKLRRQLGITPDRFSEADIDALEATVRKPHAASPALRDIVGAKFAAPQGDLATARQELALQRRGILSLEQDDDRNIPTCRPQITRILL</sequence>
<protein>
    <submittedName>
        <fullName evidence="1">Uncharacterized protein</fullName>
    </submittedName>
</protein>
<dbReference type="AlphaFoldDB" id="A0A401GY45"/>